<evidence type="ECO:0000313" key="2">
    <source>
        <dbReference type="EMBL" id="QHS82413.1"/>
    </source>
</evidence>
<feature type="region of interest" description="Disordered" evidence="1">
    <location>
        <begin position="1"/>
        <end position="24"/>
    </location>
</feature>
<protein>
    <recommendedName>
        <fullName evidence="3">J domain-containing protein</fullName>
    </recommendedName>
</protein>
<sequence>MRQNTRQRSTPNTTANNSMTKCHKGGVKIKETNNGYIADPFQNVNPFNIVPEEKREDIQYNKSDYSTLDLNIDHYSRPELYQLFGLTSSIALTENIMKECKKMVLKTHPDKSQLDNKYFIFFSGAYKKLLGIYEFQNKVNSKKTTTTTSEYHDTNNGEVLDKMFDMNTELKDPKNFNNWFNQQFEKHRLEDPVSSGYGNWLKSDEDIVFTPTNITKDKMASEIEKRKREVKAVTTYTGVGDLFSSTFGGSSLMAYDSNFTSGSLFSNEGMGFTDLRQAYAESVIPVTEEDYNNIQKFKSVDEYKRHRDGTNVVPLSKEESMRQLYHENKQKDEESAALAFYYAQQSEKAKKNENDFWTGLKQVTNW</sequence>
<proteinExistence type="predicted"/>
<dbReference type="SUPFAM" id="SSF46565">
    <property type="entry name" value="Chaperone J-domain"/>
    <property type="match status" value="1"/>
</dbReference>
<dbReference type="EMBL" id="MN740766">
    <property type="protein sequence ID" value="QHS82413.1"/>
    <property type="molecule type" value="Genomic_DNA"/>
</dbReference>
<evidence type="ECO:0000256" key="1">
    <source>
        <dbReference type="SAM" id="MobiDB-lite"/>
    </source>
</evidence>
<dbReference type="Gene3D" id="1.10.287.110">
    <property type="entry name" value="DnaJ domain"/>
    <property type="match status" value="1"/>
</dbReference>
<dbReference type="AlphaFoldDB" id="A0A6C0ASF4"/>
<name>A0A6C0ASF4_9ZZZZ</name>
<organism evidence="2">
    <name type="scientific">viral metagenome</name>
    <dbReference type="NCBI Taxonomy" id="1070528"/>
    <lineage>
        <taxon>unclassified sequences</taxon>
        <taxon>metagenomes</taxon>
        <taxon>organismal metagenomes</taxon>
    </lineage>
</organism>
<feature type="compositionally biased region" description="Polar residues" evidence="1">
    <location>
        <begin position="1"/>
        <end position="20"/>
    </location>
</feature>
<evidence type="ECO:0008006" key="3">
    <source>
        <dbReference type="Google" id="ProtNLM"/>
    </source>
</evidence>
<reference evidence="2" key="1">
    <citation type="journal article" date="2020" name="Nature">
        <title>Giant virus diversity and host interactions through global metagenomics.</title>
        <authorList>
            <person name="Schulz F."/>
            <person name="Roux S."/>
            <person name="Paez-Espino D."/>
            <person name="Jungbluth S."/>
            <person name="Walsh D.A."/>
            <person name="Denef V.J."/>
            <person name="McMahon K.D."/>
            <person name="Konstantinidis K.T."/>
            <person name="Eloe-Fadrosh E.A."/>
            <person name="Kyrpides N.C."/>
            <person name="Woyke T."/>
        </authorList>
    </citation>
    <scope>NUCLEOTIDE SEQUENCE</scope>
    <source>
        <strain evidence="2">GVMAG-S-1101165-79</strain>
    </source>
</reference>
<dbReference type="InterPro" id="IPR036869">
    <property type="entry name" value="J_dom_sf"/>
</dbReference>
<accession>A0A6C0ASF4</accession>